<organism evidence="1 2">
    <name type="scientific">Psychrosphaera algicola</name>
    <dbReference type="NCBI Taxonomy" id="3023714"/>
    <lineage>
        <taxon>Bacteria</taxon>
        <taxon>Pseudomonadati</taxon>
        <taxon>Pseudomonadota</taxon>
        <taxon>Gammaproteobacteria</taxon>
        <taxon>Alteromonadales</taxon>
        <taxon>Pseudoalteromonadaceae</taxon>
        <taxon>Psychrosphaera</taxon>
    </lineage>
</organism>
<keyword evidence="2" id="KW-1185">Reference proteome</keyword>
<gene>
    <name evidence="1" type="ORF">PN838_18290</name>
</gene>
<sequence>MSPFANVVYYGEEIGLQQVLGNEHELQRAIMPWDDTSELGFSSDGQFWLDEHKWFPWKKSSPDWSGEYSALFHQTSVLAQEYNGSILDTYRKMLLLKSTDEVLTDIQEYEILKGEPKLWWVKYKNQSGTRFVVTNLSPIKKMKVQIPQNQNAKYVDLISNQLFEPNTEFWLEHRCYGSI</sequence>
<accession>A0ABT5FFQ6</accession>
<name>A0ABT5FFQ6_9GAMM</name>
<comment type="caution">
    <text evidence="1">The sequence shown here is derived from an EMBL/GenBank/DDBJ whole genome shotgun (WGS) entry which is preliminary data.</text>
</comment>
<evidence type="ECO:0000313" key="1">
    <source>
        <dbReference type="EMBL" id="MDC2890348.1"/>
    </source>
</evidence>
<reference evidence="1 2" key="1">
    <citation type="submission" date="2023-01" db="EMBL/GenBank/DDBJ databases">
        <title>Psychrosphaera sp. nov., isolated from marine algae.</title>
        <authorList>
            <person name="Bayburt H."/>
            <person name="Choi B.J."/>
            <person name="Kim J.M."/>
            <person name="Choi D.G."/>
            <person name="Jeon C.O."/>
        </authorList>
    </citation>
    <scope>NUCLEOTIDE SEQUENCE [LARGE SCALE GENOMIC DNA]</scope>
    <source>
        <strain evidence="1 2">G1-22</strain>
    </source>
</reference>
<evidence type="ECO:0000313" key="2">
    <source>
        <dbReference type="Proteomes" id="UP001528411"/>
    </source>
</evidence>
<dbReference type="Gene3D" id="3.20.20.80">
    <property type="entry name" value="Glycosidases"/>
    <property type="match status" value="1"/>
</dbReference>
<proteinExistence type="predicted"/>
<protein>
    <submittedName>
        <fullName evidence="1">Uncharacterized protein</fullName>
    </submittedName>
</protein>
<dbReference type="EMBL" id="JAQOMS010000002">
    <property type="protein sequence ID" value="MDC2890348.1"/>
    <property type="molecule type" value="Genomic_DNA"/>
</dbReference>
<dbReference type="Proteomes" id="UP001528411">
    <property type="component" value="Unassembled WGS sequence"/>
</dbReference>